<dbReference type="InterPro" id="IPR030395">
    <property type="entry name" value="GP_PDE_dom"/>
</dbReference>
<dbReference type="Pfam" id="PF03009">
    <property type="entry name" value="GDPD"/>
    <property type="match status" value="1"/>
</dbReference>
<proteinExistence type="predicted"/>
<dbReference type="InterPro" id="IPR017946">
    <property type="entry name" value="PLC-like_Pdiesterase_TIM-brl"/>
</dbReference>
<dbReference type="Proteomes" id="UP000247476">
    <property type="component" value="Unassembled WGS sequence"/>
</dbReference>
<dbReference type="CDD" id="cd08563">
    <property type="entry name" value="GDPD_TtGDE_like"/>
    <property type="match status" value="1"/>
</dbReference>
<dbReference type="Gene3D" id="3.20.20.190">
    <property type="entry name" value="Phosphatidylinositol (PI) phosphodiesterase"/>
    <property type="match status" value="1"/>
</dbReference>
<accession>A0A2V5KBM8</accession>
<dbReference type="PANTHER" id="PTHR46211">
    <property type="entry name" value="GLYCEROPHOSPHORYL DIESTER PHOSPHODIESTERASE"/>
    <property type="match status" value="1"/>
</dbReference>
<dbReference type="GO" id="GO:0008081">
    <property type="term" value="F:phosphoric diester hydrolase activity"/>
    <property type="evidence" value="ECO:0007669"/>
    <property type="project" value="InterPro"/>
</dbReference>
<comment type="caution">
    <text evidence="2">The sequence shown here is derived from an EMBL/GenBank/DDBJ whole genome shotgun (WGS) entry which is preliminary data.</text>
</comment>
<dbReference type="AlphaFoldDB" id="A0A2V5KBM8"/>
<name>A0A2V5KBM8_9BACL</name>
<evidence type="ECO:0000259" key="1">
    <source>
        <dbReference type="PROSITE" id="PS51704"/>
    </source>
</evidence>
<dbReference type="EMBL" id="QJVJ01000001">
    <property type="protein sequence ID" value="PYI56961.1"/>
    <property type="molecule type" value="Genomic_DNA"/>
</dbReference>
<gene>
    <name evidence="2" type="ORF">DLM86_00485</name>
</gene>
<reference evidence="2 3" key="1">
    <citation type="submission" date="2018-05" db="EMBL/GenBank/DDBJ databases">
        <title>Paenibacillus flagellatus sp. nov., isolated from selenium mineral soil.</title>
        <authorList>
            <person name="Dai X."/>
        </authorList>
    </citation>
    <scope>NUCLEOTIDE SEQUENCE [LARGE SCALE GENOMIC DNA]</scope>
    <source>
        <strain evidence="2 3">DXL2</strain>
    </source>
</reference>
<organism evidence="2 3">
    <name type="scientific">Paenibacillus flagellatus</name>
    <dbReference type="NCBI Taxonomy" id="2211139"/>
    <lineage>
        <taxon>Bacteria</taxon>
        <taxon>Bacillati</taxon>
        <taxon>Bacillota</taxon>
        <taxon>Bacilli</taxon>
        <taxon>Bacillales</taxon>
        <taxon>Paenibacillaceae</taxon>
        <taxon>Paenibacillus</taxon>
    </lineage>
</organism>
<dbReference type="RefSeq" id="WP_110838001.1">
    <property type="nucleotide sequence ID" value="NZ_QJVJ01000001.1"/>
</dbReference>
<evidence type="ECO:0000313" key="2">
    <source>
        <dbReference type="EMBL" id="PYI56961.1"/>
    </source>
</evidence>
<dbReference type="SUPFAM" id="SSF51695">
    <property type="entry name" value="PLC-like phosphodiesterases"/>
    <property type="match status" value="1"/>
</dbReference>
<dbReference type="OrthoDB" id="384721at2"/>
<dbReference type="GO" id="GO:0006629">
    <property type="term" value="P:lipid metabolic process"/>
    <property type="evidence" value="ECO:0007669"/>
    <property type="project" value="InterPro"/>
</dbReference>
<evidence type="ECO:0000313" key="3">
    <source>
        <dbReference type="Proteomes" id="UP000247476"/>
    </source>
</evidence>
<feature type="domain" description="GP-PDE" evidence="1">
    <location>
        <begin position="6"/>
        <end position="240"/>
    </location>
</feature>
<keyword evidence="3" id="KW-1185">Reference proteome</keyword>
<protein>
    <submittedName>
        <fullName evidence="2">Glycerophosphodiester phosphodiesterase</fullName>
    </submittedName>
</protein>
<sequence length="243" mass="26887">MTTKPVRVVGHRGAAGDAPENTLASFALAVKQGADAIELDVHPSKDGRLVVCHDTTVNRTTNGKGEIGQMTVEQLKKLDAGSWGGKAFAGERLPLLEDVFDLVPPRMEVNVEIKSDSPALRDALIGMLRERELFGRVFVSSFNHECLVRLKRAEPLVKIGLLYDTKPLRPAEAHGKYGVEPYSLHPHHKLVDRSFVEEAERLGLRVYPWTVNDEPRMRALVELGVSGIITDFPGKLRGLLDRL</sequence>
<dbReference type="PANTHER" id="PTHR46211:SF1">
    <property type="entry name" value="GLYCEROPHOSPHODIESTER PHOSPHODIESTERASE, CYTOPLASMIC"/>
    <property type="match status" value="1"/>
</dbReference>
<dbReference type="PROSITE" id="PS51704">
    <property type="entry name" value="GP_PDE"/>
    <property type="match status" value="1"/>
</dbReference>